<dbReference type="RefSeq" id="WP_034875856.1">
    <property type="nucleotide sequence ID" value="NZ_JOKG01000003.1"/>
</dbReference>
<dbReference type="InterPro" id="IPR014748">
    <property type="entry name" value="Enoyl-CoA_hydra_C"/>
</dbReference>
<dbReference type="PANTHER" id="PTHR42964:SF1">
    <property type="entry name" value="POLYKETIDE BIOSYNTHESIS ENOYL-COA HYDRATASE PKSH-RELATED"/>
    <property type="match status" value="1"/>
</dbReference>
<dbReference type="CDD" id="cd06558">
    <property type="entry name" value="crotonase-like"/>
    <property type="match status" value="1"/>
</dbReference>
<gene>
    <name evidence="2" type="ORF">GZ77_12415</name>
</gene>
<keyword evidence="3" id="KW-1185">Reference proteome</keyword>
<evidence type="ECO:0000256" key="1">
    <source>
        <dbReference type="ARBA" id="ARBA00005254"/>
    </source>
</evidence>
<dbReference type="InterPro" id="IPR029045">
    <property type="entry name" value="ClpP/crotonase-like_dom_sf"/>
</dbReference>
<sequence>MMDLSAFETLLVHKNDKVWSVTLNRPAVANAMNLKMVNELSQVMDLAVEGGVRVLVLQGAAGNFYAGGDIKEMQAMAKDRQTLASMNRAFGTMIEKASQLPYVVVAVLQGAVLGGGLGLACISDVAISDKSATFAMPETSLGIIPAQIAPFVVTRLGLTQARRLALLGLRISASEALSIGLVQQVSGSPEALEKDVDRLIKQVLRCAPDATAMTKALLHQVGNVPMDALLDQAAEDFVHTVAGEGREGALAFAEKRKPEWSVT</sequence>
<protein>
    <submittedName>
        <fullName evidence="2">Enoyl-CoA hydratase</fullName>
    </submittedName>
</protein>
<organism evidence="2 3">
    <name type="scientific">Endozoicomonas montiporae</name>
    <dbReference type="NCBI Taxonomy" id="1027273"/>
    <lineage>
        <taxon>Bacteria</taxon>
        <taxon>Pseudomonadati</taxon>
        <taxon>Pseudomonadota</taxon>
        <taxon>Gammaproteobacteria</taxon>
        <taxon>Oceanospirillales</taxon>
        <taxon>Endozoicomonadaceae</taxon>
        <taxon>Endozoicomonas</taxon>
    </lineage>
</organism>
<dbReference type="AlphaFoldDB" id="A0A081N465"/>
<name>A0A081N465_9GAMM</name>
<dbReference type="eggNOG" id="COG1024">
    <property type="taxonomic scope" value="Bacteria"/>
</dbReference>
<dbReference type="SUPFAM" id="SSF52096">
    <property type="entry name" value="ClpP/crotonase"/>
    <property type="match status" value="1"/>
</dbReference>
<comment type="similarity">
    <text evidence="1">Belongs to the enoyl-CoA hydratase/isomerase family.</text>
</comment>
<reference evidence="2 3" key="1">
    <citation type="submission" date="2014-06" db="EMBL/GenBank/DDBJ databases">
        <title>Whole Genome Sequences of Three Symbiotic Endozoicomonas Bacteria.</title>
        <authorList>
            <person name="Neave M.J."/>
            <person name="Apprill A."/>
            <person name="Voolstra C.R."/>
        </authorList>
    </citation>
    <scope>NUCLEOTIDE SEQUENCE [LARGE SCALE GENOMIC DNA]</scope>
    <source>
        <strain evidence="2 3">LMG 24815</strain>
    </source>
</reference>
<dbReference type="GO" id="GO:0003824">
    <property type="term" value="F:catalytic activity"/>
    <property type="evidence" value="ECO:0007669"/>
    <property type="project" value="UniProtKB-ARBA"/>
</dbReference>
<evidence type="ECO:0000313" key="2">
    <source>
        <dbReference type="EMBL" id="KEQ13238.1"/>
    </source>
</evidence>
<dbReference type="PANTHER" id="PTHR42964">
    <property type="entry name" value="ENOYL-COA HYDRATASE"/>
    <property type="match status" value="1"/>
</dbReference>
<dbReference type="GO" id="GO:0008300">
    <property type="term" value="P:isoprenoid catabolic process"/>
    <property type="evidence" value="ECO:0007669"/>
    <property type="project" value="TreeGrafter"/>
</dbReference>
<dbReference type="Gene3D" id="1.10.12.10">
    <property type="entry name" value="Lyase 2-enoyl-coa Hydratase, Chain A, domain 2"/>
    <property type="match status" value="1"/>
</dbReference>
<evidence type="ECO:0000313" key="3">
    <source>
        <dbReference type="Proteomes" id="UP000028006"/>
    </source>
</evidence>
<dbReference type="Pfam" id="PF00378">
    <property type="entry name" value="ECH_1"/>
    <property type="match status" value="1"/>
</dbReference>
<proteinExistence type="inferred from homology"/>
<dbReference type="InterPro" id="IPR051683">
    <property type="entry name" value="Enoyl-CoA_Hydratase/Isomerase"/>
</dbReference>
<accession>A0A081N465</accession>
<comment type="caution">
    <text evidence="2">The sequence shown here is derived from an EMBL/GenBank/DDBJ whole genome shotgun (WGS) entry which is preliminary data.</text>
</comment>
<dbReference type="InterPro" id="IPR001753">
    <property type="entry name" value="Enoyl-CoA_hydra/iso"/>
</dbReference>
<dbReference type="EMBL" id="JOKG01000003">
    <property type="protein sequence ID" value="KEQ13238.1"/>
    <property type="molecule type" value="Genomic_DNA"/>
</dbReference>
<dbReference type="Gene3D" id="3.90.226.10">
    <property type="entry name" value="2-enoyl-CoA Hydratase, Chain A, domain 1"/>
    <property type="match status" value="1"/>
</dbReference>
<dbReference type="Proteomes" id="UP000028006">
    <property type="component" value="Unassembled WGS sequence"/>
</dbReference>